<feature type="signal peptide" evidence="1">
    <location>
        <begin position="1"/>
        <end position="21"/>
    </location>
</feature>
<reference evidence="3" key="1">
    <citation type="submission" date="2019-06" db="EMBL/GenBank/DDBJ databases">
        <authorList>
            <person name="Deangelis K."/>
            <person name="Huntemann M."/>
            <person name="Clum A."/>
            <person name="Pillay M."/>
            <person name="Palaniappan K."/>
            <person name="Varghese N."/>
            <person name="Mikhailova N."/>
            <person name="Stamatis D."/>
            <person name="Reddy T."/>
            <person name="Daum C."/>
            <person name="Shapiro N."/>
            <person name="Ivanova N."/>
            <person name="Kyrpides N."/>
            <person name="Woyke T."/>
        </authorList>
    </citation>
    <scope>NUCLEOTIDE SEQUENCE [LARGE SCALE GENOMIC DNA]</scope>
    <source>
        <strain evidence="3">128R</strain>
    </source>
</reference>
<organism evidence="3">
    <name type="scientific">Serratia fonticola</name>
    <dbReference type="NCBI Taxonomy" id="47917"/>
    <lineage>
        <taxon>Bacteria</taxon>
        <taxon>Pseudomonadati</taxon>
        <taxon>Pseudomonadota</taxon>
        <taxon>Gammaproteobacteria</taxon>
        <taxon>Enterobacterales</taxon>
        <taxon>Yersiniaceae</taxon>
        <taxon>Serratia</taxon>
    </lineage>
</organism>
<feature type="domain" description="FimH mannose-binding" evidence="2">
    <location>
        <begin position="33"/>
        <end position="172"/>
    </location>
</feature>
<evidence type="ECO:0000313" key="3">
    <source>
        <dbReference type="EMBL" id="TVZ69136.1"/>
    </source>
</evidence>
<sequence length="311" mass="33891">MKKVQILVALIFCFVSRSVMAFSCQLNGVDLPNGSTASITVPVGPEIVSGKNIIIDFSKYVSCAVTGVNYGFIDYIRTYAVNSNGSIVFENKLYGKDGGSTINGSSYNIPVPAGIHIYTLDTYYKYVPLPIESYLNVGSEPDGVEIKAGDLLLTLGMKQTNNIDNTYNLYTWKVYAANDTYVSLSSCKINNNSTMDVDFGSLNSADIDQGVSHTIEKPVNYSCDNSVNHTVALKLIPATNGNDFTTTTEGLNVDIYRGSEKLKPNTFFYTDLNNGSGNDTLTFSLVKDKNYQDKVKDGAFSSNIILVMSNP</sequence>
<dbReference type="SUPFAM" id="SSF49401">
    <property type="entry name" value="Bacterial adhesins"/>
    <property type="match status" value="2"/>
</dbReference>
<dbReference type="GO" id="GO:0007155">
    <property type="term" value="P:cell adhesion"/>
    <property type="evidence" value="ECO:0007669"/>
    <property type="project" value="InterPro"/>
</dbReference>
<protein>
    <submittedName>
        <fullName evidence="3">Fimbrial protein</fullName>
    </submittedName>
</protein>
<name>A0A542BIG3_SERFO</name>
<dbReference type="OrthoDB" id="6513174at2"/>
<dbReference type="AlphaFoldDB" id="A0A542BIG3"/>
<dbReference type="InterPro" id="IPR015243">
    <property type="entry name" value="FimH_man-bd"/>
</dbReference>
<feature type="chain" id="PRO_5022025464" evidence="1">
    <location>
        <begin position="22"/>
        <end position="311"/>
    </location>
</feature>
<dbReference type="EMBL" id="VISQ01000001">
    <property type="protein sequence ID" value="TVZ69136.1"/>
    <property type="molecule type" value="Genomic_DNA"/>
</dbReference>
<dbReference type="Pfam" id="PF09160">
    <property type="entry name" value="FimH_man-bind"/>
    <property type="match status" value="1"/>
</dbReference>
<proteinExistence type="predicted"/>
<dbReference type="GO" id="GO:0009289">
    <property type="term" value="C:pilus"/>
    <property type="evidence" value="ECO:0007669"/>
    <property type="project" value="InterPro"/>
</dbReference>
<gene>
    <name evidence="3" type="ORF">FHU10_1611</name>
</gene>
<keyword evidence="1" id="KW-0732">Signal</keyword>
<dbReference type="InterPro" id="IPR036937">
    <property type="entry name" value="Adhesion_dom_fimbrial_sf"/>
</dbReference>
<evidence type="ECO:0000256" key="1">
    <source>
        <dbReference type="SAM" id="SignalP"/>
    </source>
</evidence>
<dbReference type="Gene3D" id="2.60.40.1090">
    <property type="entry name" value="Fimbrial-type adhesion domain"/>
    <property type="match status" value="2"/>
</dbReference>
<dbReference type="InterPro" id="IPR008966">
    <property type="entry name" value="Adhesion_dom_sf"/>
</dbReference>
<reference evidence="3" key="2">
    <citation type="submission" date="2019-08" db="EMBL/GenBank/DDBJ databases">
        <title>Investigation of anaerobic lignin degradation for improved lignocellulosic biofuels.</title>
        <authorList>
            <person name="Deangelis K.PhD."/>
        </authorList>
    </citation>
    <scope>NUCLEOTIDE SEQUENCE [LARGE SCALE GENOMIC DNA]</scope>
    <source>
        <strain evidence="3">128R</strain>
    </source>
</reference>
<accession>A0A542BIG3</accession>
<evidence type="ECO:0000259" key="2">
    <source>
        <dbReference type="Pfam" id="PF09160"/>
    </source>
</evidence>
<comment type="caution">
    <text evidence="3">The sequence shown here is derived from an EMBL/GenBank/DDBJ whole genome shotgun (WGS) entry which is preliminary data.</text>
</comment>